<keyword evidence="3" id="KW-1185">Reference proteome</keyword>
<dbReference type="SUPFAM" id="SSF51338">
    <property type="entry name" value="Composite domain of metallo-dependent hydrolases"/>
    <property type="match status" value="2"/>
</dbReference>
<name>A0A149Q1L5_9BURK</name>
<dbReference type="InterPro" id="IPR006680">
    <property type="entry name" value="Amidohydro-rel"/>
</dbReference>
<dbReference type="Gene3D" id="2.30.40.10">
    <property type="entry name" value="Urease, subunit C, domain 1"/>
    <property type="match status" value="1"/>
</dbReference>
<proteinExistence type="predicted"/>
<organism evidence="2 3">
    <name type="scientific">Paraburkholderia monticola</name>
    <dbReference type="NCBI Taxonomy" id="1399968"/>
    <lineage>
        <taxon>Bacteria</taxon>
        <taxon>Pseudomonadati</taxon>
        <taxon>Pseudomonadota</taxon>
        <taxon>Betaproteobacteria</taxon>
        <taxon>Burkholderiales</taxon>
        <taxon>Burkholderiaceae</taxon>
        <taxon>Paraburkholderia</taxon>
    </lineage>
</organism>
<dbReference type="InterPro" id="IPR057744">
    <property type="entry name" value="OTAase-like"/>
</dbReference>
<dbReference type="GO" id="GO:0016810">
    <property type="term" value="F:hydrolase activity, acting on carbon-nitrogen (but not peptide) bonds"/>
    <property type="evidence" value="ECO:0007669"/>
    <property type="project" value="InterPro"/>
</dbReference>
<evidence type="ECO:0000313" key="2">
    <source>
        <dbReference type="EMBL" id="KXU91220.1"/>
    </source>
</evidence>
<dbReference type="CDD" id="cd01299">
    <property type="entry name" value="Met_dep_hydrolase_A"/>
    <property type="match status" value="1"/>
</dbReference>
<gene>
    <name evidence="2" type="ORF">CI15_01170</name>
</gene>
<dbReference type="PANTHER" id="PTHR43135:SF3">
    <property type="entry name" value="ALPHA-D-RIBOSE 1-METHYLPHOSPHONATE 5-TRIPHOSPHATE DIPHOSPHATASE"/>
    <property type="match status" value="1"/>
</dbReference>
<dbReference type="AlphaFoldDB" id="A0A149Q1L5"/>
<dbReference type="InterPro" id="IPR051781">
    <property type="entry name" value="Metallo-dep_Hydrolase"/>
</dbReference>
<dbReference type="InterPro" id="IPR011059">
    <property type="entry name" value="Metal-dep_hydrolase_composite"/>
</dbReference>
<reference evidence="2 3" key="1">
    <citation type="journal article" date="2015" name="Int. J. Syst. Evol. Microbiol.">
        <title>Burkholderia monticola sp. nov., isolated from mountain soil.</title>
        <authorList>
            <person name="Baek I."/>
            <person name="Seo B."/>
            <person name="Lee I."/>
            <person name="Yi H."/>
            <person name="Chun J."/>
        </authorList>
    </citation>
    <scope>NUCLEOTIDE SEQUENCE [LARGE SCALE GENOMIC DNA]</scope>
    <source>
        <strain evidence="2 3">JC2948</strain>
    </source>
</reference>
<dbReference type="Gene3D" id="3.20.20.140">
    <property type="entry name" value="Metal-dependent hydrolases"/>
    <property type="match status" value="1"/>
</dbReference>
<dbReference type="RefSeq" id="WP_062123437.1">
    <property type="nucleotide sequence ID" value="NZ_LRBG01000001.1"/>
</dbReference>
<dbReference type="PANTHER" id="PTHR43135">
    <property type="entry name" value="ALPHA-D-RIBOSE 1-METHYLPHOSPHONATE 5-TRIPHOSPHATE DIPHOSPHATASE"/>
    <property type="match status" value="1"/>
</dbReference>
<dbReference type="Proteomes" id="UP000075613">
    <property type="component" value="Unassembled WGS sequence"/>
</dbReference>
<feature type="domain" description="Amidohydrolase-related" evidence="1">
    <location>
        <begin position="54"/>
        <end position="405"/>
    </location>
</feature>
<dbReference type="SUPFAM" id="SSF51556">
    <property type="entry name" value="Metallo-dependent hydrolases"/>
    <property type="match status" value="1"/>
</dbReference>
<dbReference type="Pfam" id="PF01979">
    <property type="entry name" value="Amidohydro_1"/>
    <property type="match status" value="1"/>
</dbReference>
<accession>A0A149Q1L5</accession>
<dbReference type="STRING" id="1399968.CI15_01170"/>
<evidence type="ECO:0000259" key="1">
    <source>
        <dbReference type="Pfam" id="PF01979"/>
    </source>
</evidence>
<comment type="caution">
    <text evidence="2">The sequence shown here is derived from an EMBL/GenBank/DDBJ whole genome shotgun (WGS) entry which is preliminary data.</text>
</comment>
<dbReference type="OrthoDB" id="9782972at2"/>
<protein>
    <submittedName>
        <fullName evidence="2">Peptidase M38</fullName>
    </submittedName>
</protein>
<evidence type="ECO:0000313" key="3">
    <source>
        <dbReference type="Proteomes" id="UP000075613"/>
    </source>
</evidence>
<dbReference type="InterPro" id="IPR032466">
    <property type="entry name" value="Metal_Hydrolase"/>
</dbReference>
<sequence>MDRILFKNGALLDPLQQALQPGHDLLVEGDTIKAVSQQPIDAPDAQVIDLKGKTIMPGLIDLHAHMVATQFDLPSQVSMPNVFVTLKALPIMRGILRRGFTTVRDAGGAGFALKQSVEMGLAQGPRLFVAGRALSQTGGHGDGRARTDFMPGDAPCNCCVRVGALSRVVDGVDALRRAVREELQMGADQIKIMASGGVASPTDPVGALGYSEDEIRAVVAEAEARGTYVMAHAYTAESIQRAVRCGVRTIEHGNLIDAPTAALMAECGAYVVPTLVAYEALHIEGVRFGLSAESAAKIDIVREGGLKSLELFKRAGVKMGFGSDLLGPGHRMQSDEFAIRAQVLSPAEIIGSATTIGAEILGMTGKLGRLAPGTYADVLVVDGDPFRDLSCLAGQGEHIPLVMKGGRVEFNELH</sequence>
<dbReference type="EMBL" id="LRBG01000001">
    <property type="protein sequence ID" value="KXU91220.1"/>
    <property type="molecule type" value="Genomic_DNA"/>
</dbReference>